<keyword evidence="13" id="KW-1185">Reference proteome</keyword>
<dbReference type="GO" id="GO:0048038">
    <property type="term" value="F:quinone binding"/>
    <property type="evidence" value="ECO:0007669"/>
    <property type="project" value="UniProtKB-KW"/>
</dbReference>
<dbReference type="Proteomes" id="UP000654482">
    <property type="component" value="Unassembled WGS sequence"/>
</dbReference>
<evidence type="ECO:0000256" key="5">
    <source>
        <dbReference type="ARBA" id="ARBA00022989"/>
    </source>
</evidence>
<evidence type="ECO:0000259" key="11">
    <source>
        <dbReference type="SMART" id="SM00756"/>
    </source>
</evidence>
<keyword evidence="3 10" id="KW-0812">Transmembrane</keyword>
<evidence type="ECO:0000256" key="8">
    <source>
        <dbReference type="ARBA" id="ARBA00023157"/>
    </source>
</evidence>
<name>A0A8J7DYE9_9CYAN</name>
<dbReference type="Gene3D" id="1.20.1440.130">
    <property type="entry name" value="VKOR domain"/>
    <property type="match status" value="1"/>
</dbReference>
<evidence type="ECO:0000256" key="7">
    <source>
        <dbReference type="ARBA" id="ARBA00023136"/>
    </source>
</evidence>
<dbReference type="PANTHER" id="PTHR34573:SF1">
    <property type="entry name" value="VITAMIN K EPOXIDE REDUCTASE DOMAIN-CONTAINING PROTEIN"/>
    <property type="match status" value="1"/>
</dbReference>
<keyword evidence="8" id="KW-1015">Disulfide bond</keyword>
<evidence type="ECO:0000256" key="3">
    <source>
        <dbReference type="ARBA" id="ARBA00022692"/>
    </source>
</evidence>
<evidence type="ECO:0000256" key="9">
    <source>
        <dbReference type="ARBA" id="ARBA00023284"/>
    </source>
</evidence>
<dbReference type="AlphaFoldDB" id="A0A8J7DYE9"/>
<dbReference type="InterPro" id="IPR038354">
    <property type="entry name" value="VKOR_sf"/>
</dbReference>
<feature type="transmembrane region" description="Helical" evidence="10">
    <location>
        <begin position="107"/>
        <end position="129"/>
    </location>
</feature>
<dbReference type="CDD" id="cd12916">
    <property type="entry name" value="VKOR_1"/>
    <property type="match status" value="1"/>
</dbReference>
<dbReference type="GO" id="GO:0016491">
    <property type="term" value="F:oxidoreductase activity"/>
    <property type="evidence" value="ECO:0007669"/>
    <property type="project" value="UniProtKB-KW"/>
</dbReference>
<evidence type="ECO:0000256" key="2">
    <source>
        <dbReference type="ARBA" id="ARBA00006214"/>
    </source>
</evidence>
<evidence type="ECO:0000256" key="1">
    <source>
        <dbReference type="ARBA" id="ARBA00004141"/>
    </source>
</evidence>
<evidence type="ECO:0000313" key="13">
    <source>
        <dbReference type="Proteomes" id="UP000654482"/>
    </source>
</evidence>
<comment type="similarity">
    <text evidence="2">Belongs to the VKOR family.</text>
</comment>
<evidence type="ECO:0000256" key="10">
    <source>
        <dbReference type="SAM" id="Phobius"/>
    </source>
</evidence>
<feature type="domain" description="Vitamin K epoxide reductase" evidence="11">
    <location>
        <begin position="11"/>
        <end position="157"/>
    </location>
</feature>
<dbReference type="PANTHER" id="PTHR34573">
    <property type="entry name" value="VKC DOMAIN-CONTAINING PROTEIN"/>
    <property type="match status" value="1"/>
</dbReference>
<dbReference type="Gene3D" id="3.40.30.10">
    <property type="entry name" value="Glutaredoxin"/>
    <property type="match status" value="1"/>
</dbReference>
<sequence>MSRRRSTPWIHRWSRHLIGAIATVGLVLTAYLTITKLAGAEVGCIAGAEQAGCNDVLSSSYASLFGLPLPLFGAIAYGSMAAFALIPLAINRETSKDLRKQLEDWSWLFLLIGGTAMAVFSSYLMYLLAFKLQSVCLYCIGSAILSWSLLILTIVGRSWEDFGQLVFTGFIVAMVTLVGTLAVYANVNNPSVANGQTPIPQTATQPNYQKGTWEITTNSGAAEIALAEHLSETGAKKYGAFWCPHCHEQKQLFGKEAFKKVDYIECAVVNSKEQAPECTAAKIQSYPTWEINGELHKGSQTLEELAELSGYQGPTDFKYTLPGR</sequence>
<evidence type="ECO:0000256" key="4">
    <source>
        <dbReference type="ARBA" id="ARBA00022719"/>
    </source>
</evidence>
<dbReference type="Pfam" id="PF07884">
    <property type="entry name" value="VKOR"/>
    <property type="match status" value="1"/>
</dbReference>
<organism evidence="12 13">
    <name type="scientific">Lusitaniella coriacea LEGE 07157</name>
    <dbReference type="NCBI Taxonomy" id="945747"/>
    <lineage>
        <taxon>Bacteria</taxon>
        <taxon>Bacillati</taxon>
        <taxon>Cyanobacteriota</taxon>
        <taxon>Cyanophyceae</taxon>
        <taxon>Spirulinales</taxon>
        <taxon>Lusitaniellaceae</taxon>
        <taxon>Lusitaniella</taxon>
    </lineage>
</organism>
<dbReference type="SMART" id="SM00756">
    <property type="entry name" value="VKc"/>
    <property type="match status" value="1"/>
</dbReference>
<keyword evidence="7 10" id="KW-0472">Membrane</keyword>
<proteinExistence type="inferred from homology"/>
<comment type="caution">
    <text evidence="12">The sequence shown here is derived from an EMBL/GenBank/DDBJ whole genome shotgun (WGS) entry which is preliminary data.</text>
</comment>
<keyword evidence="4" id="KW-0874">Quinone</keyword>
<feature type="transmembrane region" description="Helical" evidence="10">
    <location>
        <begin position="64"/>
        <end position="86"/>
    </location>
</feature>
<keyword evidence="9" id="KW-0676">Redox-active center</keyword>
<dbReference type="RefSeq" id="WP_194030847.1">
    <property type="nucleotide sequence ID" value="NZ_JADEWZ010000030.1"/>
</dbReference>
<evidence type="ECO:0000256" key="6">
    <source>
        <dbReference type="ARBA" id="ARBA00023002"/>
    </source>
</evidence>
<reference evidence="12" key="1">
    <citation type="submission" date="2020-10" db="EMBL/GenBank/DDBJ databases">
        <authorList>
            <person name="Castelo-Branco R."/>
            <person name="Eusebio N."/>
            <person name="Adriana R."/>
            <person name="Vieira A."/>
            <person name="Brugerolle De Fraissinette N."/>
            <person name="Rezende De Castro R."/>
            <person name="Schneider M.P."/>
            <person name="Vasconcelos V."/>
            <person name="Leao P.N."/>
        </authorList>
    </citation>
    <scope>NUCLEOTIDE SEQUENCE</scope>
    <source>
        <strain evidence="12">LEGE 07157</strain>
    </source>
</reference>
<comment type="subcellular location">
    <subcellularLocation>
        <location evidence="1">Membrane</location>
        <topology evidence="1">Multi-pass membrane protein</topology>
    </subcellularLocation>
</comment>
<keyword evidence="6" id="KW-0560">Oxidoreductase</keyword>
<evidence type="ECO:0000313" key="12">
    <source>
        <dbReference type="EMBL" id="MBE9117759.1"/>
    </source>
</evidence>
<keyword evidence="5 10" id="KW-1133">Transmembrane helix</keyword>
<dbReference type="InterPro" id="IPR036249">
    <property type="entry name" value="Thioredoxin-like_sf"/>
</dbReference>
<feature type="transmembrane region" description="Helical" evidence="10">
    <location>
        <begin position="162"/>
        <end position="184"/>
    </location>
</feature>
<gene>
    <name evidence="12" type="ORF">IQ249_17820</name>
</gene>
<dbReference type="EMBL" id="JADEWZ010000030">
    <property type="protein sequence ID" value="MBE9117759.1"/>
    <property type="molecule type" value="Genomic_DNA"/>
</dbReference>
<dbReference type="InterPro" id="IPR044698">
    <property type="entry name" value="VKOR/LTO1"/>
</dbReference>
<feature type="transmembrane region" description="Helical" evidence="10">
    <location>
        <begin position="135"/>
        <end position="155"/>
    </location>
</feature>
<protein>
    <submittedName>
        <fullName evidence="12">Vitamin K epoxide reductase family protein</fullName>
    </submittedName>
</protein>
<dbReference type="InterPro" id="IPR012932">
    <property type="entry name" value="VKOR"/>
</dbReference>
<dbReference type="GO" id="GO:0016020">
    <property type="term" value="C:membrane"/>
    <property type="evidence" value="ECO:0007669"/>
    <property type="project" value="UniProtKB-SubCell"/>
</dbReference>
<dbReference type="SUPFAM" id="SSF52833">
    <property type="entry name" value="Thioredoxin-like"/>
    <property type="match status" value="1"/>
</dbReference>
<accession>A0A8J7DYE9</accession>